<accession>A0A1L7XV10</accession>
<keyword evidence="2" id="KW-0812">Transmembrane</keyword>
<evidence type="ECO:0000256" key="2">
    <source>
        <dbReference type="SAM" id="Phobius"/>
    </source>
</evidence>
<feature type="transmembrane region" description="Helical" evidence="2">
    <location>
        <begin position="7"/>
        <end position="28"/>
    </location>
</feature>
<sequence>MGTPLKVLAYILCGVFIGFVFSVWLPSWKAGTKTSRNCAATLDWNGWQSIKYAYIFGDSWTDTAFDPKGTQPSPEAPLGNPDFPGRNAANATNWVGFLTTQYNASLLQTYNLASSGATLDNDVVPGYPMSMSLQVYQRFMPHYADAHSPPWKASDTLFIMFAGIVDSIMMNGRKDPDDLSNMNGNLTRVYSKLLNSLYGAGARNFLLLNVPPMERTWQPEDIGQEIKDKFKSDVAVYNERVRKAAEELNTFEGTNVWLFDTNTLFNQALDNPTSFAQTSGILNTTTPCGNYASGTPTTDYYDPVCDIPVNQYFWLNGLHPTYPIHDVLAEQLVKLLEKGPNTC</sequence>
<evidence type="ECO:0000313" key="3">
    <source>
        <dbReference type="EMBL" id="CZR68815.1"/>
    </source>
</evidence>
<keyword evidence="1" id="KW-0378">Hydrolase</keyword>
<dbReference type="InterPro" id="IPR051058">
    <property type="entry name" value="GDSL_Est/Lipase"/>
</dbReference>
<dbReference type="Gene3D" id="3.40.50.1110">
    <property type="entry name" value="SGNH hydrolase"/>
    <property type="match status" value="1"/>
</dbReference>
<dbReference type="EMBL" id="FJOG01000060">
    <property type="protein sequence ID" value="CZR68815.1"/>
    <property type="molecule type" value="Genomic_DNA"/>
</dbReference>
<name>A0A1L7XV10_9HELO</name>
<keyword evidence="2" id="KW-1133">Transmembrane helix</keyword>
<evidence type="ECO:0000313" key="4">
    <source>
        <dbReference type="Proteomes" id="UP000184330"/>
    </source>
</evidence>
<organism evidence="3 4">
    <name type="scientific">Phialocephala subalpina</name>
    <dbReference type="NCBI Taxonomy" id="576137"/>
    <lineage>
        <taxon>Eukaryota</taxon>
        <taxon>Fungi</taxon>
        <taxon>Dikarya</taxon>
        <taxon>Ascomycota</taxon>
        <taxon>Pezizomycotina</taxon>
        <taxon>Leotiomycetes</taxon>
        <taxon>Helotiales</taxon>
        <taxon>Mollisiaceae</taxon>
        <taxon>Phialocephala</taxon>
        <taxon>Phialocephala fortinii species complex</taxon>
    </lineage>
</organism>
<protein>
    <recommendedName>
        <fullName evidence="5">Cellulose-binding GDSL lipase/acylhydrolase</fullName>
    </recommendedName>
</protein>
<keyword evidence="4" id="KW-1185">Reference proteome</keyword>
<evidence type="ECO:0000256" key="1">
    <source>
        <dbReference type="ARBA" id="ARBA00022801"/>
    </source>
</evidence>
<dbReference type="InterPro" id="IPR001087">
    <property type="entry name" value="GDSL"/>
</dbReference>
<reference evidence="3 4" key="1">
    <citation type="submission" date="2016-03" db="EMBL/GenBank/DDBJ databases">
        <authorList>
            <person name="Ploux O."/>
        </authorList>
    </citation>
    <scope>NUCLEOTIDE SEQUENCE [LARGE SCALE GENOMIC DNA]</scope>
    <source>
        <strain evidence="3 4">UAMH 11012</strain>
    </source>
</reference>
<dbReference type="CDD" id="cd01846">
    <property type="entry name" value="fatty_acyltransferase_like"/>
    <property type="match status" value="1"/>
</dbReference>
<dbReference type="GO" id="GO:0016788">
    <property type="term" value="F:hydrolase activity, acting on ester bonds"/>
    <property type="evidence" value="ECO:0007669"/>
    <property type="project" value="InterPro"/>
</dbReference>
<dbReference type="InterPro" id="IPR036514">
    <property type="entry name" value="SGNH_hydro_sf"/>
</dbReference>
<dbReference type="AlphaFoldDB" id="A0A1L7XV10"/>
<dbReference type="Pfam" id="PF00657">
    <property type="entry name" value="Lipase_GDSL"/>
    <property type="match status" value="1"/>
</dbReference>
<gene>
    <name evidence="3" type="ORF">PAC_18715</name>
</gene>
<dbReference type="SUPFAM" id="SSF52266">
    <property type="entry name" value="SGNH hydrolase"/>
    <property type="match status" value="1"/>
</dbReference>
<proteinExistence type="predicted"/>
<dbReference type="Proteomes" id="UP000184330">
    <property type="component" value="Unassembled WGS sequence"/>
</dbReference>
<dbReference type="PANTHER" id="PTHR45648:SF22">
    <property type="entry name" value="GDSL LIPASE_ACYLHYDROLASE FAMILY PROTEIN (AFU_ORTHOLOGUE AFUA_4G14700)"/>
    <property type="match status" value="1"/>
</dbReference>
<dbReference type="OrthoDB" id="1600564at2759"/>
<dbReference type="PANTHER" id="PTHR45648">
    <property type="entry name" value="GDSL LIPASE/ACYLHYDROLASE FAMILY PROTEIN (AFU_ORTHOLOGUE AFUA_4G14700)"/>
    <property type="match status" value="1"/>
</dbReference>
<keyword evidence="2" id="KW-0472">Membrane</keyword>
<evidence type="ECO:0008006" key="5">
    <source>
        <dbReference type="Google" id="ProtNLM"/>
    </source>
</evidence>